<protein>
    <recommendedName>
        <fullName evidence="4">DUF1772 domain-containing protein</fullName>
    </recommendedName>
</protein>
<dbReference type="EMBL" id="JBBEUB010000008">
    <property type="protein sequence ID" value="MEJ2904900.1"/>
    <property type="molecule type" value="Genomic_DNA"/>
</dbReference>
<evidence type="ECO:0000313" key="3">
    <source>
        <dbReference type="Proteomes" id="UP001378956"/>
    </source>
</evidence>
<accession>A0ABU8NU14</accession>
<evidence type="ECO:0000313" key="2">
    <source>
        <dbReference type="EMBL" id="MEJ2904900.1"/>
    </source>
</evidence>
<gene>
    <name evidence="2" type="ORF">WAE58_20815</name>
</gene>
<feature type="transmembrane region" description="Helical" evidence="1">
    <location>
        <begin position="127"/>
        <end position="150"/>
    </location>
</feature>
<keyword evidence="3" id="KW-1185">Reference proteome</keyword>
<comment type="caution">
    <text evidence="2">The sequence shown here is derived from an EMBL/GenBank/DDBJ whole genome shotgun (WGS) entry which is preliminary data.</text>
</comment>
<reference evidence="2 3" key="1">
    <citation type="submission" date="2024-03" db="EMBL/GenBank/DDBJ databases">
        <title>Sequence of Lycoming College Course Isolates.</title>
        <authorList>
            <person name="Plotts O."/>
            <person name="Newman J."/>
        </authorList>
    </citation>
    <scope>NUCLEOTIDE SEQUENCE [LARGE SCALE GENOMIC DNA]</scope>
    <source>
        <strain evidence="2 3">CJB-3</strain>
    </source>
</reference>
<dbReference type="Proteomes" id="UP001378956">
    <property type="component" value="Unassembled WGS sequence"/>
</dbReference>
<proteinExistence type="predicted"/>
<feature type="transmembrane region" description="Helical" evidence="1">
    <location>
        <begin position="80"/>
        <end position="104"/>
    </location>
</feature>
<evidence type="ECO:0000256" key="1">
    <source>
        <dbReference type="SAM" id="Phobius"/>
    </source>
</evidence>
<name>A0ABU8NU14_9SPHI</name>
<keyword evidence="1" id="KW-0472">Membrane</keyword>
<keyword evidence="1" id="KW-0812">Transmembrane</keyword>
<evidence type="ECO:0008006" key="4">
    <source>
        <dbReference type="Google" id="ProtNLM"/>
    </source>
</evidence>
<organism evidence="2 3">
    <name type="scientific">Pedobacter panaciterrae</name>
    <dbReference type="NCBI Taxonomy" id="363849"/>
    <lineage>
        <taxon>Bacteria</taxon>
        <taxon>Pseudomonadati</taxon>
        <taxon>Bacteroidota</taxon>
        <taxon>Sphingobacteriia</taxon>
        <taxon>Sphingobacteriales</taxon>
        <taxon>Sphingobacteriaceae</taxon>
        <taxon>Pedobacter</taxon>
    </lineage>
</organism>
<keyword evidence="1" id="KW-1133">Transmembrane helix</keyword>
<dbReference type="RefSeq" id="WP_288882655.1">
    <property type="nucleotide sequence ID" value="NZ_CBFGNQ010000008.1"/>
</dbReference>
<feature type="transmembrane region" description="Helical" evidence="1">
    <location>
        <begin position="55"/>
        <end position="73"/>
    </location>
</feature>
<sequence length="158" mass="17456">MILTIFRSVFLILVTVLSSQGIFYMLGNATALQQVNTATFAEQRNLLDGVIGSRLMSLYAMSLIFGIGSLVFMRARYKSFAFLATTIALITIVVDLIIAVQINIPINTAFKNYPIGSNSWSSLQSEWINAIVLRGCFLSAGLFGLIISIFHSDKTYKQ</sequence>